<dbReference type="Proteomes" id="UP000261905">
    <property type="component" value="Unassembled WGS sequence"/>
</dbReference>
<dbReference type="SUPFAM" id="SSF53850">
    <property type="entry name" value="Periplasmic binding protein-like II"/>
    <property type="match status" value="1"/>
</dbReference>
<reference evidence="1 2" key="1">
    <citation type="submission" date="2018-08" db="EMBL/GenBank/DDBJ databases">
        <title>Paenibacillus sp. M4BSY-1, whole genome shotgun sequence.</title>
        <authorList>
            <person name="Tuo L."/>
        </authorList>
    </citation>
    <scope>NUCLEOTIDE SEQUENCE [LARGE SCALE GENOMIC DNA]</scope>
    <source>
        <strain evidence="1 2">M4BSY-1</strain>
    </source>
</reference>
<comment type="caution">
    <text evidence="1">The sequence shown here is derived from an EMBL/GenBank/DDBJ whole genome shotgun (WGS) entry which is preliminary data.</text>
</comment>
<sequence length="470" mass="52870">MIEVFFLSVDRGLHMKRWFTVLLCMLVVALMGSACSTKELVKDPVTLTVLYGSGTTEFDKAYGDMFRQKYPHVTLRVINYTQHEAYKTINDLIKVMNDVQPDIVELYSSHLVELVEKGQLIELDSYIQSSSFDIDHMYAPVIEALRLEGEGRLYGLTPYFPGTALYYNKTLFDLNHIPVPSSAVTWEQMIDLAKLFPSGEGYSGTYINKPYTNKFNYVRYIGFQNGLRVIDSTGKKVTVDTESWKNMWTKGIESFQSGAMVEVIAELFPPSFSEDQYTELWLKNNAFAAGKAAMVVADYSMAEQLELIQNSTSPNKPEFEWDLVAYIPNGNKPNGAFIPDMNKIFAMTTYSKNVQDAWELLSFMHSGSTMLRLNNQHDLGYGYLSSRPAAARKIGDKNISAFYQATEAINSGKSIKWPAAFLDPFMKIGEEEVELAASGDQTVEQSVVNMQQRWQEALDAALLAEGASGK</sequence>
<evidence type="ECO:0000313" key="1">
    <source>
        <dbReference type="EMBL" id="REK77713.1"/>
    </source>
</evidence>
<keyword evidence="2" id="KW-1185">Reference proteome</keyword>
<dbReference type="PANTHER" id="PTHR43649">
    <property type="entry name" value="ARABINOSE-BINDING PROTEIN-RELATED"/>
    <property type="match status" value="1"/>
</dbReference>
<dbReference type="InterPro" id="IPR050490">
    <property type="entry name" value="Bact_solute-bd_prot1"/>
</dbReference>
<accession>A0A371PNJ6</accession>
<gene>
    <name evidence="1" type="ORF">DX130_12180</name>
</gene>
<dbReference type="InterPro" id="IPR006059">
    <property type="entry name" value="SBP"/>
</dbReference>
<name>A0A371PNJ6_9BACL</name>
<dbReference type="EMBL" id="QUBQ01000001">
    <property type="protein sequence ID" value="REK77713.1"/>
    <property type="molecule type" value="Genomic_DNA"/>
</dbReference>
<dbReference type="Gene3D" id="3.40.190.10">
    <property type="entry name" value="Periplasmic binding protein-like II"/>
    <property type="match status" value="1"/>
</dbReference>
<dbReference type="Pfam" id="PF13416">
    <property type="entry name" value="SBP_bac_8"/>
    <property type="match status" value="1"/>
</dbReference>
<evidence type="ECO:0000313" key="2">
    <source>
        <dbReference type="Proteomes" id="UP000261905"/>
    </source>
</evidence>
<proteinExistence type="predicted"/>
<dbReference type="PANTHER" id="PTHR43649:SF12">
    <property type="entry name" value="DIACETYLCHITOBIOSE BINDING PROTEIN DASA"/>
    <property type="match status" value="1"/>
</dbReference>
<dbReference type="AlphaFoldDB" id="A0A371PNJ6"/>
<organism evidence="1 2">
    <name type="scientific">Paenibacillus paeoniae</name>
    <dbReference type="NCBI Taxonomy" id="2292705"/>
    <lineage>
        <taxon>Bacteria</taxon>
        <taxon>Bacillati</taxon>
        <taxon>Bacillota</taxon>
        <taxon>Bacilli</taxon>
        <taxon>Bacillales</taxon>
        <taxon>Paenibacillaceae</taxon>
        <taxon>Paenibacillus</taxon>
    </lineage>
</organism>
<dbReference type="OrthoDB" id="2643984at2"/>
<protein>
    <submittedName>
        <fullName evidence="1">Extracellular solute-binding protein</fullName>
    </submittedName>
</protein>